<dbReference type="PANTHER" id="PTHR30314:SF3">
    <property type="entry name" value="MITOCHONDRIAL DIVISION PROTEIN FSZA"/>
    <property type="match status" value="1"/>
</dbReference>
<dbReference type="PROSITE" id="PS01134">
    <property type="entry name" value="FTSZ_1"/>
    <property type="match status" value="1"/>
</dbReference>
<comment type="function">
    <text evidence="8">Essential cell division protein that forms a contractile ring structure (Z ring) at the future cell division site. The regulation of the ring assembly controls the timing and the location of cell division. One of the functions of the FtsZ ring is to recruit other cell division proteins to the septum to produce a new cell wall between the dividing cells. Binds GTP and shows GTPase activity.</text>
</comment>
<dbReference type="InterPro" id="IPR008280">
    <property type="entry name" value="Tub_FtsZ_C"/>
</dbReference>
<sequence>MDETIDINNTLPFEGGNPSPSIIKVIGVGGGGGNAVNHMYKTGIEDVTFVLCNTDRQALANSDIPRKLQIGKGRGAGLGAGGIPPKGREAAEESIDEITELFNDGTQMAFITAGMGGGTGTGAAPIVAKVAKDLGILTVGIVTIPFIFEGRKKIQQAWVGVEEMRKNVDALLVINNERLREIYPDLNFMNAFAKADDTLTIAAKSIAEIITIEGRINLDFADVKTTLKNGGVAIMSSGYGKGEKRVTKAIEDALNSPLLNDDNVFDAKRVLFNLYFSPEDQDQVKMEEMNEVNEFMSKFNDDVEVIWGAAFDNSLKDTMKITILATGFGSSALPGRPQYAEIENPWEIPSDEHPEEKNEQIPNNKENIIEQIYGQKAADEMKRTKARASFAILSIDQMDNDTILEMIDKSPTYNRTPQFKSQLEKAMGNKAEEQESVISVQTSEKDNNPNGRILF</sequence>
<keyword evidence="2 8" id="KW-0963">Cytoplasm</keyword>
<dbReference type="InterPro" id="IPR020805">
    <property type="entry name" value="Cell_div_FtsZ_CS"/>
</dbReference>
<name>A0A354M217_9BACT</name>
<evidence type="ECO:0000259" key="11">
    <source>
        <dbReference type="SMART" id="SM00864"/>
    </source>
</evidence>
<evidence type="ECO:0000256" key="1">
    <source>
        <dbReference type="ARBA" id="ARBA00009690"/>
    </source>
</evidence>
<evidence type="ECO:0000313" key="13">
    <source>
        <dbReference type="EMBL" id="HBJ08556.1"/>
    </source>
</evidence>
<feature type="binding site" evidence="8">
    <location>
        <begin position="30"/>
        <end position="34"/>
    </location>
    <ligand>
        <name>GTP</name>
        <dbReference type="ChEBI" id="CHEBI:37565"/>
    </ligand>
</feature>
<dbReference type="GO" id="GO:0032153">
    <property type="term" value="C:cell division site"/>
    <property type="evidence" value="ECO:0007669"/>
    <property type="project" value="UniProtKB-UniRule"/>
</dbReference>
<dbReference type="InterPro" id="IPR003008">
    <property type="entry name" value="Tubulin_FtsZ_GTPase"/>
</dbReference>
<keyword evidence="5 8" id="KW-0342">GTP-binding</keyword>
<dbReference type="InterPro" id="IPR045061">
    <property type="entry name" value="FtsZ/CetZ"/>
</dbReference>
<dbReference type="AlphaFoldDB" id="A0A354M217"/>
<evidence type="ECO:0000256" key="10">
    <source>
        <dbReference type="SAM" id="MobiDB-lite"/>
    </source>
</evidence>
<dbReference type="EMBL" id="DNWC01000083">
    <property type="protein sequence ID" value="HBJ08556.1"/>
    <property type="molecule type" value="Genomic_DNA"/>
</dbReference>
<gene>
    <name evidence="8" type="primary">ftsZ</name>
    <name evidence="13" type="ORF">DDY73_06075</name>
</gene>
<dbReference type="PANTHER" id="PTHR30314">
    <property type="entry name" value="CELL DIVISION PROTEIN FTSZ-RELATED"/>
    <property type="match status" value="1"/>
</dbReference>
<evidence type="ECO:0000256" key="2">
    <source>
        <dbReference type="ARBA" id="ARBA00022490"/>
    </source>
</evidence>
<dbReference type="FunFam" id="3.40.50.1440:FF:000023">
    <property type="entry name" value="Cell division protein FtsZ"/>
    <property type="match status" value="1"/>
</dbReference>
<evidence type="ECO:0000256" key="4">
    <source>
        <dbReference type="ARBA" id="ARBA00022741"/>
    </source>
</evidence>
<evidence type="ECO:0000256" key="8">
    <source>
        <dbReference type="HAMAP-Rule" id="MF_00909"/>
    </source>
</evidence>
<dbReference type="Proteomes" id="UP000262954">
    <property type="component" value="Unassembled WGS sequence"/>
</dbReference>
<evidence type="ECO:0000259" key="12">
    <source>
        <dbReference type="SMART" id="SM00865"/>
    </source>
</evidence>
<dbReference type="InterPro" id="IPR000158">
    <property type="entry name" value="Cell_div_FtsZ"/>
</dbReference>
<feature type="domain" description="Tubulin/FtsZ GTPase" evidence="11">
    <location>
        <begin position="22"/>
        <end position="214"/>
    </location>
</feature>
<feature type="binding site" evidence="8">
    <location>
        <begin position="118"/>
        <end position="120"/>
    </location>
    <ligand>
        <name>GTP</name>
        <dbReference type="ChEBI" id="CHEBI:37565"/>
    </ligand>
</feature>
<evidence type="ECO:0000256" key="9">
    <source>
        <dbReference type="NCBIfam" id="TIGR00065"/>
    </source>
</evidence>
<dbReference type="Gene3D" id="3.40.50.1440">
    <property type="entry name" value="Tubulin/FtsZ, GTPase domain"/>
    <property type="match status" value="1"/>
</dbReference>
<keyword evidence="6 8" id="KW-0717">Septation</keyword>
<comment type="similarity">
    <text evidence="1 8">Belongs to the FtsZ family.</text>
</comment>
<dbReference type="InterPro" id="IPR037103">
    <property type="entry name" value="Tubulin/FtsZ-like_C"/>
</dbReference>
<comment type="subunit">
    <text evidence="8">Homodimer. Polymerizes to form a dynamic ring structure in a strictly GTP-dependent manner. Interacts directly with several other division proteins.</text>
</comment>
<dbReference type="GO" id="GO:0000917">
    <property type="term" value="P:division septum assembly"/>
    <property type="evidence" value="ECO:0007669"/>
    <property type="project" value="UniProtKB-KW"/>
</dbReference>
<proteinExistence type="inferred from homology"/>
<dbReference type="InterPro" id="IPR036525">
    <property type="entry name" value="Tubulin/FtsZ_GTPase_sf"/>
</dbReference>
<reference evidence="13 14" key="1">
    <citation type="journal article" date="2018" name="Nat. Biotechnol.">
        <title>A standardized bacterial taxonomy based on genome phylogeny substantially revises the tree of life.</title>
        <authorList>
            <person name="Parks D.H."/>
            <person name="Chuvochina M."/>
            <person name="Waite D.W."/>
            <person name="Rinke C."/>
            <person name="Skarshewski A."/>
            <person name="Chaumeil P.A."/>
            <person name="Hugenholtz P."/>
        </authorList>
    </citation>
    <scope>NUCLEOTIDE SEQUENCE [LARGE SCALE GENOMIC DNA]</scope>
    <source>
        <strain evidence="13">UBA11482</strain>
    </source>
</reference>
<evidence type="ECO:0000313" key="14">
    <source>
        <dbReference type="Proteomes" id="UP000262954"/>
    </source>
</evidence>
<feature type="binding site" evidence="8">
    <location>
        <position position="153"/>
    </location>
    <ligand>
        <name>GTP</name>
        <dbReference type="ChEBI" id="CHEBI:37565"/>
    </ligand>
</feature>
<comment type="subcellular location">
    <subcellularLocation>
        <location evidence="8">Cytoplasm</location>
    </subcellularLocation>
    <text evidence="8">Assembles at midcell at the inner surface of the cytoplasmic membrane.</text>
</comment>
<dbReference type="GO" id="GO:0051258">
    <property type="term" value="P:protein polymerization"/>
    <property type="evidence" value="ECO:0007669"/>
    <property type="project" value="UniProtKB-UniRule"/>
</dbReference>
<dbReference type="PRINTS" id="PR00423">
    <property type="entry name" value="CELLDVISFTSZ"/>
</dbReference>
<dbReference type="Pfam" id="PF00091">
    <property type="entry name" value="Tubulin"/>
    <property type="match status" value="1"/>
</dbReference>
<evidence type="ECO:0000256" key="6">
    <source>
        <dbReference type="ARBA" id="ARBA00023210"/>
    </source>
</evidence>
<dbReference type="SUPFAM" id="SSF55307">
    <property type="entry name" value="Tubulin C-terminal domain-like"/>
    <property type="match status" value="1"/>
</dbReference>
<dbReference type="HAMAP" id="MF_00909">
    <property type="entry name" value="FtsZ"/>
    <property type="match status" value="1"/>
</dbReference>
<dbReference type="InterPro" id="IPR018316">
    <property type="entry name" value="Tubulin/FtsZ_2-layer-sand-dom"/>
</dbReference>
<keyword evidence="3 8" id="KW-0132">Cell division</keyword>
<keyword evidence="7 8" id="KW-0131">Cell cycle</keyword>
<dbReference type="CDD" id="cd02201">
    <property type="entry name" value="FtsZ_type1"/>
    <property type="match status" value="1"/>
</dbReference>
<organism evidence="13 14">
    <name type="scientific">Coprobacter fastidiosus</name>
    <dbReference type="NCBI Taxonomy" id="1099853"/>
    <lineage>
        <taxon>Bacteria</taxon>
        <taxon>Pseudomonadati</taxon>
        <taxon>Bacteroidota</taxon>
        <taxon>Bacteroidia</taxon>
        <taxon>Bacteroidales</taxon>
        <taxon>Barnesiellaceae</taxon>
        <taxon>Coprobacter</taxon>
    </lineage>
</organism>
<evidence type="ECO:0000256" key="7">
    <source>
        <dbReference type="ARBA" id="ARBA00023306"/>
    </source>
</evidence>
<feature type="region of interest" description="Disordered" evidence="10">
    <location>
        <begin position="429"/>
        <end position="455"/>
    </location>
</feature>
<dbReference type="GO" id="GO:0005525">
    <property type="term" value="F:GTP binding"/>
    <property type="evidence" value="ECO:0007669"/>
    <property type="project" value="UniProtKB-UniRule"/>
</dbReference>
<keyword evidence="4 8" id="KW-0547">Nucleotide-binding</keyword>
<dbReference type="InterPro" id="IPR024757">
    <property type="entry name" value="FtsZ_C"/>
</dbReference>
<dbReference type="GO" id="GO:0005737">
    <property type="term" value="C:cytoplasm"/>
    <property type="evidence" value="ECO:0007669"/>
    <property type="project" value="UniProtKB-SubCell"/>
</dbReference>
<dbReference type="SMART" id="SM00864">
    <property type="entry name" value="Tubulin"/>
    <property type="match status" value="1"/>
</dbReference>
<feature type="domain" description="Tubulin/FtsZ 2-layer sandwich" evidence="12">
    <location>
        <begin position="216"/>
        <end position="337"/>
    </location>
</feature>
<dbReference type="Pfam" id="PF12327">
    <property type="entry name" value="FtsZ_C"/>
    <property type="match status" value="1"/>
</dbReference>
<accession>A0A354M217</accession>
<dbReference type="NCBIfam" id="TIGR00065">
    <property type="entry name" value="ftsZ"/>
    <property type="match status" value="1"/>
</dbReference>
<dbReference type="GO" id="GO:0043093">
    <property type="term" value="P:FtsZ-dependent cytokinesis"/>
    <property type="evidence" value="ECO:0007669"/>
    <property type="project" value="UniProtKB-UniRule"/>
</dbReference>
<protein>
    <recommendedName>
        <fullName evidence="8 9">Cell division protein FtsZ</fullName>
    </recommendedName>
</protein>
<dbReference type="GO" id="GO:0003924">
    <property type="term" value="F:GTPase activity"/>
    <property type="evidence" value="ECO:0007669"/>
    <property type="project" value="UniProtKB-UniRule"/>
</dbReference>
<dbReference type="SUPFAM" id="SSF52490">
    <property type="entry name" value="Tubulin nucleotide-binding domain-like"/>
    <property type="match status" value="1"/>
</dbReference>
<comment type="caution">
    <text evidence="13">The sequence shown here is derived from an EMBL/GenBank/DDBJ whole genome shotgun (WGS) entry which is preliminary data.</text>
</comment>
<evidence type="ECO:0000256" key="5">
    <source>
        <dbReference type="ARBA" id="ARBA00023134"/>
    </source>
</evidence>
<feature type="binding site" evidence="8">
    <location>
        <position position="149"/>
    </location>
    <ligand>
        <name>GTP</name>
        <dbReference type="ChEBI" id="CHEBI:37565"/>
    </ligand>
</feature>
<dbReference type="Gene3D" id="3.30.1330.20">
    <property type="entry name" value="Tubulin/FtsZ, C-terminal domain"/>
    <property type="match status" value="1"/>
</dbReference>
<feature type="binding site" evidence="8">
    <location>
        <position position="196"/>
    </location>
    <ligand>
        <name>GTP</name>
        <dbReference type="ChEBI" id="CHEBI:37565"/>
    </ligand>
</feature>
<dbReference type="SMART" id="SM00865">
    <property type="entry name" value="Tubulin_C"/>
    <property type="match status" value="1"/>
</dbReference>
<evidence type="ECO:0000256" key="3">
    <source>
        <dbReference type="ARBA" id="ARBA00022618"/>
    </source>
</evidence>